<dbReference type="Pfam" id="PF02801">
    <property type="entry name" value="Ketoacyl-synt_C"/>
    <property type="match status" value="1"/>
</dbReference>
<feature type="compositionally biased region" description="Basic residues" evidence="4">
    <location>
        <begin position="841"/>
        <end position="858"/>
    </location>
</feature>
<dbReference type="SUPFAM" id="SSF47336">
    <property type="entry name" value="ACP-like"/>
    <property type="match status" value="1"/>
</dbReference>
<dbReference type="Pfam" id="PF00550">
    <property type="entry name" value="PP-binding"/>
    <property type="match status" value="1"/>
</dbReference>
<dbReference type="InterPro" id="IPR050091">
    <property type="entry name" value="PKS_NRPS_Biosynth_Enz"/>
</dbReference>
<dbReference type="GO" id="GO:0005737">
    <property type="term" value="C:cytoplasm"/>
    <property type="evidence" value="ECO:0007669"/>
    <property type="project" value="TreeGrafter"/>
</dbReference>
<dbReference type="InterPro" id="IPR032821">
    <property type="entry name" value="PKS_assoc"/>
</dbReference>
<feature type="domain" description="Carrier" evidence="5">
    <location>
        <begin position="1"/>
        <end position="79"/>
    </location>
</feature>
<dbReference type="GO" id="GO:0071770">
    <property type="term" value="P:DIM/DIP cell wall layer assembly"/>
    <property type="evidence" value="ECO:0007669"/>
    <property type="project" value="TreeGrafter"/>
</dbReference>
<dbReference type="PANTHER" id="PTHR43775">
    <property type="entry name" value="FATTY ACID SYNTHASE"/>
    <property type="match status" value="1"/>
</dbReference>
<dbReference type="PROSITE" id="PS00606">
    <property type="entry name" value="KS3_1"/>
    <property type="match status" value="1"/>
</dbReference>
<feature type="domain" description="Ketosynthase family 3 (KS3)" evidence="6">
    <location>
        <begin position="118"/>
        <end position="545"/>
    </location>
</feature>
<dbReference type="InterPro" id="IPR014043">
    <property type="entry name" value="Acyl_transferase_dom"/>
</dbReference>
<name>A0A6V8K6K4_9ACTN</name>
<dbReference type="SMART" id="SM00823">
    <property type="entry name" value="PKS_PP"/>
    <property type="match status" value="1"/>
</dbReference>
<dbReference type="SUPFAM" id="SSF52151">
    <property type="entry name" value="FabD/lysophospholipase-like"/>
    <property type="match status" value="1"/>
</dbReference>
<dbReference type="SUPFAM" id="SSF55048">
    <property type="entry name" value="Probable ACP-binding domain of malonyl-CoA ACP transacylase"/>
    <property type="match status" value="1"/>
</dbReference>
<dbReference type="RefSeq" id="WP_173055818.1">
    <property type="nucleotide sequence ID" value="NZ_BLPF01000001.1"/>
</dbReference>
<dbReference type="InterPro" id="IPR001227">
    <property type="entry name" value="Ac_transferase_dom_sf"/>
</dbReference>
<dbReference type="GO" id="GO:0004312">
    <property type="term" value="F:fatty acid synthase activity"/>
    <property type="evidence" value="ECO:0007669"/>
    <property type="project" value="TreeGrafter"/>
</dbReference>
<evidence type="ECO:0000256" key="2">
    <source>
        <dbReference type="ARBA" id="ARBA00022553"/>
    </source>
</evidence>
<dbReference type="InterPro" id="IPR016039">
    <property type="entry name" value="Thiolase-like"/>
</dbReference>
<dbReference type="SMART" id="SM00827">
    <property type="entry name" value="PKS_AT"/>
    <property type="match status" value="1"/>
</dbReference>
<reference evidence="7 8" key="2">
    <citation type="submission" date="2020-03" db="EMBL/GenBank/DDBJ databases">
        <authorList>
            <person name="Ichikawa N."/>
            <person name="Kimura A."/>
            <person name="Kitahashi Y."/>
            <person name="Uohara A."/>
        </authorList>
    </citation>
    <scope>NUCLEOTIDE SEQUENCE [LARGE SCALE GENOMIC DNA]</scope>
    <source>
        <strain evidence="7 8">NBRC 108639</strain>
    </source>
</reference>
<evidence type="ECO:0000256" key="4">
    <source>
        <dbReference type="SAM" id="MobiDB-lite"/>
    </source>
</evidence>
<sequence>MSDVADPQVMRAALSEVIQETTGIAIAPDVNFFEGGISSADLVRVHRALVARLGRDIPLLALFRYPNVRAFAGHLATAATAGPPPAPGLDRGRRTVPEGAAGTDPRGEQVTAPTQSSLEPIAIVGLAGRFPGARDLSQFWQNLVAGKESITFLSADELRRAGVPQAHIDNPDYVPVAPVMPEADRFDASLFGMTDREAEICDPQIRVFLEMCHSALENAGYDPFAMADSVGVFGATGPNSYLDFYLRRRPDLVGRAGMLLQTLNQIDYLSTLVAYKLDLRGPALTALTACSSTLVTVHLACQALRAGECDAALAGGAVVDLGRGHLWTPGNVLTSDGHCRPFDAEATGTIFGSGAGAVVLKRLDDALGAGDNIAAVILGSAVNNDGAEKVSFSAPSLTGQANAVMEAMLLADVAPDEVGYVEAHATGTALGDPVEVAALADAYRRLADGAPMATTVLGSVKSNIGHMGAVAGIAGLIKTVLMLQREAIPPTVNLATPNPVLELEKTPFELSTDLRPWPRDPSRRRVAGVTSLGIGGTNAHLLLTEGPPPLYEPPDGRPRVVAWSAGDEAGERRLRADLAGYFSASGAEVFGDATATLLHGRTAHRVRAAVVADSAASAAAALRDGSLVMVDTAVDEPAVAYLLPGQGTQRAGMARGIYGTVRSFSVAMDECIELFEDHGVPLYRRWAGSESGDESLADPMVAQPALFAIGYALATMWRKLGAAPTAVLGHSLGELTAAAVAGVFTLPDAVRLVVARAVAMAEHPVPGSMLVVAAGEDDVSDLVAEPLALSASNGTRQVCVSGPTEQLEELAVRLQSRKIISKVLRHAAAFHHPGGAPPRTPGRKPSRMSWPARHRCRSTRPTPGGSPIRTR</sequence>
<protein>
    <submittedName>
        <fullName evidence="7">Uncharacterized protein</fullName>
    </submittedName>
</protein>
<dbReference type="Pfam" id="PF00109">
    <property type="entry name" value="ketoacyl-synt"/>
    <property type="match status" value="1"/>
</dbReference>
<dbReference type="GO" id="GO:0006633">
    <property type="term" value="P:fatty acid biosynthetic process"/>
    <property type="evidence" value="ECO:0007669"/>
    <property type="project" value="InterPro"/>
</dbReference>
<reference evidence="7 8" key="1">
    <citation type="submission" date="2020-03" db="EMBL/GenBank/DDBJ databases">
        <title>Whole genome shotgun sequence of Phytohabitans houttuyneae NBRC 108639.</title>
        <authorList>
            <person name="Komaki H."/>
            <person name="Tamura T."/>
        </authorList>
    </citation>
    <scope>NUCLEOTIDE SEQUENCE [LARGE SCALE GENOMIC DNA]</scope>
    <source>
        <strain evidence="7 8">NBRC 108639</strain>
    </source>
</reference>
<dbReference type="PROSITE" id="PS52004">
    <property type="entry name" value="KS3_2"/>
    <property type="match status" value="1"/>
</dbReference>
<dbReference type="Proteomes" id="UP000482800">
    <property type="component" value="Unassembled WGS sequence"/>
</dbReference>
<dbReference type="InterPro" id="IPR016035">
    <property type="entry name" value="Acyl_Trfase/lysoPLipase"/>
</dbReference>
<evidence type="ECO:0000256" key="1">
    <source>
        <dbReference type="ARBA" id="ARBA00022450"/>
    </source>
</evidence>
<feature type="region of interest" description="Disordered" evidence="4">
    <location>
        <begin position="830"/>
        <end position="871"/>
    </location>
</feature>
<evidence type="ECO:0000259" key="6">
    <source>
        <dbReference type="PROSITE" id="PS52004"/>
    </source>
</evidence>
<evidence type="ECO:0000256" key="3">
    <source>
        <dbReference type="ARBA" id="ARBA00022679"/>
    </source>
</evidence>
<dbReference type="InterPro" id="IPR020806">
    <property type="entry name" value="PKS_PP-bd"/>
</dbReference>
<dbReference type="CDD" id="cd00833">
    <property type="entry name" value="PKS"/>
    <property type="match status" value="1"/>
</dbReference>
<dbReference type="EMBL" id="BLPF01000001">
    <property type="protein sequence ID" value="GFJ78051.1"/>
    <property type="molecule type" value="Genomic_DNA"/>
</dbReference>
<evidence type="ECO:0000313" key="7">
    <source>
        <dbReference type="EMBL" id="GFJ78051.1"/>
    </source>
</evidence>
<dbReference type="InterPro" id="IPR020841">
    <property type="entry name" value="PKS_Beta-ketoAc_synthase_dom"/>
</dbReference>
<keyword evidence="2" id="KW-0597">Phosphoprotein</keyword>
<dbReference type="Gene3D" id="1.10.1200.10">
    <property type="entry name" value="ACP-like"/>
    <property type="match status" value="1"/>
</dbReference>
<accession>A0A6V8K6K4</accession>
<dbReference type="InterPro" id="IPR036736">
    <property type="entry name" value="ACP-like_sf"/>
</dbReference>
<feature type="region of interest" description="Disordered" evidence="4">
    <location>
        <begin position="79"/>
        <end position="114"/>
    </location>
</feature>
<keyword evidence="3" id="KW-0808">Transferase</keyword>
<dbReference type="InterPro" id="IPR009081">
    <property type="entry name" value="PP-bd_ACP"/>
</dbReference>
<evidence type="ECO:0000313" key="8">
    <source>
        <dbReference type="Proteomes" id="UP000482800"/>
    </source>
</evidence>
<dbReference type="GO" id="GO:0031177">
    <property type="term" value="F:phosphopantetheine binding"/>
    <property type="evidence" value="ECO:0007669"/>
    <property type="project" value="InterPro"/>
</dbReference>
<dbReference type="AlphaFoldDB" id="A0A6V8K6K4"/>
<dbReference type="InterPro" id="IPR014031">
    <property type="entry name" value="Ketoacyl_synth_C"/>
</dbReference>
<comment type="caution">
    <text evidence="7">The sequence shown here is derived from an EMBL/GenBank/DDBJ whole genome shotgun (WGS) entry which is preliminary data.</text>
</comment>
<gene>
    <name evidence="7" type="ORF">Phou_022310</name>
</gene>
<dbReference type="Pfam" id="PF16197">
    <property type="entry name" value="KAsynt_C_assoc"/>
    <property type="match status" value="1"/>
</dbReference>
<evidence type="ECO:0000259" key="5">
    <source>
        <dbReference type="PROSITE" id="PS50075"/>
    </source>
</evidence>
<dbReference type="Gene3D" id="3.40.366.10">
    <property type="entry name" value="Malonyl-Coenzyme A Acyl Carrier Protein, domain 2"/>
    <property type="match status" value="1"/>
</dbReference>
<keyword evidence="8" id="KW-1185">Reference proteome</keyword>
<dbReference type="InterPro" id="IPR018201">
    <property type="entry name" value="Ketoacyl_synth_AS"/>
</dbReference>
<dbReference type="Gene3D" id="3.30.70.3290">
    <property type="match status" value="1"/>
</dbReference>
<proteinExistence type="predicted"/>
<dbReference type="PANTHER" id="PTHR43775:SF37">
    <property type="entry name" value="SI:DKEY-61P9.11"/>
    <property type="match status" value="1"/>
</dbReference>
<dbReference type="GO" id="GO:0005886">
    <property type="term" value="C:plasma membrane"/>
    <property type="evidence" value="ECO:0007669"/>
    <property type="project" value="TreeGrafter"/>
</dbReference>
<dbReference type="SMART" id="SM00825">
    <property type="entry name" value="PKS_KS"/>
    <property type="match status" value="1"/>
</dbReference>
<dbReference type="InterPro" id="IPR014030">
    <property type="entry name" value="Ketoacyl_synth_N"/>
</dbReference>
<dbReference type="PROSITE" id="PS50075">
    <property type="entry name" value="CARRIER"/>
    <property type="match status" value="1"/>
</dbReference>
<dbReference type="Gene3D" id="3.40.47.10">
    <property type="match status" value="1"/>
</dbReference>
<dbReference type="SUPFAM" id="SSF53901">
    <property type="entry name" value="Thiolase-like"/>
    <property type="match status" value="1"/>
</dbReference>
<organism evidence="7 8">
    <name type="scientific">Phytohabitans houttuyneae</name>
    <dbReference type="NCBI Taxonomy" id="1076126"/>
    <lineage>
        <taxon>Bacteria</taxon>
        <taxon>Bacillati</taxon>
        <taxon>Actinomycetota</taxon>
        <taxon>Actinomycetes</taxon>
        <taxon>Micromonosporales</taxon>
        <taxon>Micromonosporaceae</taxon>
    </lineage>
</organism>
<keyword evidence="1" id="KW-0596">Phosphopantetheine</keyword>
<dbReference type="InterPro" id="IPR016036">
    <property type="entry name" value="Malonyl_transacylase_ACP-bd"/>
</dbReference>
<dbReference type="Pfam" id="PF00698">
    <property type="entry name" value="Acyl_transf_1"/>
    <property type="match status" value="1"/>
</dbReference>
<dbReference type="GO" id="GO:0004315">
    <property type="term" value="F:3-oxoacyl-[acyl-carrier-protein] synthase activity"/>
    <property type="evidence" value="ECO:0007669"/>
    <property type="project" value="InterPro"/>
</dbReference>